<proteinExistence type="predicted"/>
<comment type="caution">
    <text evidence="1">The sequence shown here is derived from an EMBL/GenBank/DDBJ whole genome shotgun (WGS) entry which is preliminary data.</text>
</comment>
<sequence>METNRRTFLKTLGSLTALSIVPRHVLGRGYIAPSDQL</sequence>
<accession>A0A5J4PNQ9</accession>
<reference evidence="1" key="1">
    <citation type="submission" date="2019-03" db="EMBL/GenBank/DDBJ databases">
        <title>Single cell metagenomics reveals metabolic interactions within the superorganism composed of flagellate Streblomastix strix and complex community of Bacteroidetes bacteria on its surface.</title>
        <authorList>
            <person name="Treitli S.C."/>
            <person name="Kolisko M."/>
            <person name="Husnik F."/>
            <person name="Keeling P."/>
            <person name="Hampl V."/>
        </authorList>
    </citation>
    <scope>NUCLEOTIDE SEQUENCE</scope>
    <source>
        <strain evidence="1">STM</strain>
    </source>
</reference>
<feature type="non-terminal residue" evidence="1">
    <location>
        <position position="37"/>
    </location>
</feature>
<protein>
    <submittedName>
        <fullName evidence="1">Inositol 2-dehydrogenase</fullName>
        <ecNumber evidence="1">1.1.1.18</ecNumber>
    </submittedName>
</protein>
<gene>
    <name evidence="1" type="ORF">EZS27_038550</name>
</gene>
<keyword evidence="1" id="KW-0560">Oxidoreductase</keyword>
<dbReference type="EC" id="1.1.1.18" evidence="1"/>
<dbReference type="AlphaFoldDB" id="A0A5J4PNQ9"/>
<dbReference type="GO" id="GO:0050112">
    <property type="term" value="F:inositol 2-dehydrogenase (NAD+) activity"/>
    <property type="evidence" value="ECO:0007669"/>
    <property type="project" value="UniProtKB-EC"/>
</dbReference>
<organism evidence="1">
    <name type="scientific">termite gut metagenome</name>
    <dbReference type="NCBI Taxonomy" id="433724"/>
    <lineage>
        <taxon>unclassified sequences</taxon>
        <taxon>metagenomes</taxon>
        <taxon>organismal metagenomes</taxon>
    </lineage>
</organism>
<evidence type="ECO:0000313" key="1">
    <source>
        <dbReference type="EMBL" id="KAA6310083.1"/>
    </source>
</evidence>
<dbReference type="EMBL" id="SNRY01007610">
    <property type="protein sequence ID" value="KAA6310083.1"/>
    <property type="molecule type" value="Genomic_DNA"/>
</dbReference>
<name>A0A5J4PNQ9_9ZZZZ</name>